<keyword evidence="2" id="KW-1185">Reference proteome</keyword>
<name>A0A2U1N629_ARTAN</name>
<protein>
    <submittedName>
        <fullName evidence="1">26S proteasome non-ATPase regulatory subunit 4</fullName>
    </submittedName>
</protein>
<sequence>MEPIHKQSISNMEPEVTVICVDNSTLVTSIYGGGGVYKAQAKAIRLYCKEKIKAHPDNEVGLLAMGEIQGTGFVGPTRDLRGICSKLKGLLYLGQMCIPIGQALCFFLNSKLPKRRLLVFSGGRLSMDSDELEDFAARFKAYNVAVDVVNFGVQCCPTAKKQLLEAFVAAADNNGNSHYLYAPSGSRTSLAQQILSSPLTSGSSNARGEGKGCCSEEYILGKDVDGQSQITVICVENSTLVTSIYGGGGVYKAQAKAIALYCKEKLKAHPDNEVGLLAMGEIQGTGFVGPTCDLRRIYSKLKGLLYLGQMCIPIGQALCFFLNSKLPKRRLLVFSGGRLSMDSDELEDFAARFKAYNVAVDVVNFGVQCCPTAKKQLLEAFVAAADNNGNSHYLYAPSGSRTSLAQQILRICSKFKGLLYIGQMCIPIGQALCFFLNSKLPKRRLLVFSGGRLSMDSDELEDFAARFKAYNVAVDVVNFGVQCCPTAKKQLLEAFVAAADNNGNSHYLYAPSGSSTSLAQQILSSPLAPTGSSNATGEEIGSCR</sequence>
<dbReference type="GO" id="GO:0031593">
    <property type="term" value="F:polyubiquitin modification-dependent protein binding"/>
    <property type="evidence" value="ECO:0007669"/>
    <property type="project" value="TreeGrafter"/>
</dbReference>
<reference evidence="1 2" key="1">
    <citation type="journal article" date="2018" name="Mol. Plant">
        <title>The genome of Artemisia annua provides insight into the evolution of Asteraceae family and artemisinin biosynthesis.</title>
        <authorList>
            <person name="Shen Q."/>
            <person name="Zhang L."/>
            <person name="Liao Z."/>
            <person name="Wang S."/>
            <person name="Yan T."/>
            <person name="Shi P."/>
            <person name="Liu M."/>
            <person name="Fu X."/>
            <person name="Pan Q."/>
            <person name="Wang Y."/>
            <person name="Lv Z."/>
            <person name="Lu X."/>
            <person name="Zhang F."/>
            <person name="Jiang W."/>
            <person name="Ma Y."/>
            <person name="Chen M."/>
            <person name="Hao X."/>
            <person name="Li L."/>
            <person name="Tang Y."/>
            <person name="Lv G."/>
            <person name="Zhou Y."/>
            <person name="Sun X."/>
            <person name="Brodelius P.E."/>
            <person name="Rose J.K.C."/>
            <person name="Tang K."/>
        </authorList>
    </citation>
    <scope>NUCLEOTIDE SEQUENCE [LARGE SCALE GENOMIC DNA]</scope>
    <source>
        <strain evidence="2">cv. Huhao1</strain>
        <tissue evidence="1">Leaf</tissue>
    </source>
</reference>
<dbReference type="PANTHER" id="PTHR10223">
    <property type="entry name" value="26S PROTEASOME NON-ATPASE REGULATORY SUBUNIT 4"/>
    <property type="match status" value="1"/>
</dbReference>
<dbReference type="GO" id="GO:0005634">
    <property type="term" value="C:nucleus"/>
    <property type="evidence" value="ECO:0007669"/>
    <property type="project" value="TreeGrafter"/>
</dbReference>
<dbReference type="InterPro" id="IPR036465">
    <property type="entry name" value="vWFA_dom_sf"/>
</dbReference>
<dbReference type="InterPro" id="IPR027040">
    <property type="entry name" value="PSMD4"/>
</dbReference>
<evidence type="ECO:0000313" key="2">
    <source>
        <dbReference type="Proteomes" id="UP000245207"/>
    </source>
</evidence>
<dbReference type="STRING" id="35608.A0A2U1N629"/>
<dbReference type="Proteomes" id="UP000245207">
    <property type="component" value="Unassembled WGS sequence"/>
</dbReference>
<dbReference type="AlphaFoldDB" id="A0A2U1N629"/>
<keyword evidence="1" id="KW-0647">Proteasome</keyword>
<dbReference type="SUPFAM" id="SSF53300">
    <property type="entry name" value="vWA-like"/>
    <property type="match status" value="2"/>
</dbReference>
<evidence type="ECO:0000313" key="1">
    <source>
        <dbReference type="EMBL" id="PWA68914.1"/>
    </source>
</evidence>
<dbReference type="PANTHER" id="PTHR10223:SF0">
    <property type="entry name" value="26S PROTEASOME NON-ATPASE REGULATORY SUBUNIT 4"/>
    <property type="match status" value="1"/>
</dbReference>
<dbReference type="Gene3D" id="3.40.50.410">
    <property type="entry name" value="von Willebrand factor, type A domain"/>
    <property type="match status" value="3"/>
</dbReference>
<dbReference type="GO" id="GO:0008540">
    <property type="term" value="C:proteasome regulatory particle, base subcomplex"/>
    <property type="evidence" value="ECO:0007669"/>
    <property type="project" value="TreeGrafter"/>
</dbReference>
<dbReference type="EMBL" id="PKPP01003540">
    <property type="protein sequence ID" value="PWA68914.1"/>
    <property type="molecule type" value="Genomic_DNA"/>
</dbReference>
<proteinExistence type="predicted"/>
<gene>
    <name evidence="1" type="ORF">CTI12_AA306740</name>
</gene>
<comment type="caution">
    <text evidence="1">The sequence shown here is derived from an EMBL/GenBank/DDBJ whole genome shotgun (WGS) entry which is preliminary data.</text>
</comment>
<dbReference type="GO" id="GO:0005829">
    <property type="term" value="C:cytosol"/>
    <property type="evidence" value="ECO:0007669"/>
    <property type="project" value="TreeGrafter"/>
</dbReference>
<accession>A0A2U1N629</accession>
<dbReference type="GO" id="GO:0043161">
    <property type="term" value="P:proteasome-mediated ubiquitin-dependent protein catabolic process"/>
    <property type="evidence" value="ECO:0007669"/>
    <property type="project" value="TreeGrafter"/>
</dbReference>
<organism evidence="1 2">
    <name type="scientific">Artemisia annua</name>
    <name type="common">Sweet wormwood</name>
    <dbReference type="NCBI Taxonomy" id="35608"/>
    <lineage>
        <taxon>Eukaryota</taxon>
        <taxon>Viridiplantae</taxon>
        <taxon>Streptophyta</taxon>
        <taxon>Embryophyta</taxon>
        <taxon>Tracheophyta</taxon>
        <taxon>Spermatophyta</taxon>
        <taxon>Magnoliopsida</taxon>
        <taxon>eudicotyledons</taxon>
        <taxon>Gunneridae</taxon>
        <taxon>Pentapetalae</taxon>
        <taxon>asterids</taxon>
        <taxon>campanulids</taxon>
        <taxon>Asterales</taxon>
        <taxon>Asteraceae</taxon>
        <taxon>Asteroideae</taxon>
        <taxon>Anthemideae</taxon>
        <taxon>Artemisiinae</taxon>
        <taxon>Artemisia</taxon>
    </lineage>
</organism>